<dbReference type="RefSeq" id="XP_045098720.1">
    <property type="nucleotide sequence ID" value="XM_045242979.1"/>
</dbReference>
<dbReference type="HOGENOM" id="CLU_1462573_0_0_1"/>
<evidence type="ECO:0000313" key="2">
    <source>
        <dbReference type="Proteomes" id="UP000008549"/>
    </source>
</evidence>
<dbReference type="EMBL" id="HE600965">
    <property type="protein sequence ID" value="CAR99153.1"/>
    <property type="molecule type" value="Genomic_DNA"/>
</dbReference>
<protein>
    <submittedName>
        <fullName evidence="1">Protein CBG25710</fullName>
    </submittedName>
</protein>
<gene>
    <name evidence="1" type="ORF">CBG25710</name>
    <name evidence="1" type="ORF">CBG_25710</name>
</gene>
<dbReference type="AlphaFoldDB" id="B6IGX3"/>
<dbReference type="GeneID" id="68917192"/>
<keyword evidence="2" id="KW-1185">Reference proteome</keyword>
<reference evidence="1 2" key="1">
    <citation type="journal article" date="2003" name="PLoS Biol.">
        <title>The genome sequence of Caenorhabditis briggsae: a platform for comparative genomics.</title>
        <authorList>
            <person name="Stein L.D."/>
            <person name="Bao Z."/>
            <person name="Blasiar D."/>
            <person name="Blumenthal T."/>
            <person name="Brent M.R."/>
            <person name="Chen N."/>
            <person name="Chinwalla A."/>
            <person name="Clarke L."/>
            <person name="Clee C."/>
            <person name="Coghlan A."/>
            <person name="Coulson A."/>
            <person name="D'Eustachio P."/>
            <person name="Fitch D.H."/>
            <person name="Fulton L.A."/>
            <person name="Fulton R.E."/>
            <person name="Griffiths-Jones S."/>
            <person name="Harris T.W."/>
            <person name="Hillier L.W."/>
            <person name="Kamath R."/>
            <person name="Kuwabara P.E."/>
            <person name="Mardis E.R."/>
            <person name="Marra M.A."/>
            <person name="Miner T.L."/>
            <person name="Minx P."/>
            <person name="Mullikin J.C."/>
            <person name="Plumb R.W."/>
            <person name="Rogers J."/>
            <person name="Schein J.E."/>
            <person name="Sohrmann M."/>
            <person name="Spieth J."/>
            <person name="Stajich J.E."/>
            <person name="Wei C."/>
            <person name="Willey D."/>
            <person name="Wilson R.K."/>
            <person name="Durbin R."/>
            <person name="Waterston R.H."/>
        </authorList>
    </citation>
    <scope>NUCLEOTIDE SEQUENCE [LARGE SCALE GENOMIC DNA]</scope>
    <source>
        <strain evidence="1 2">AF16</strain>
    </source>
</reference>
<dbReference type="CTD" id="68917192"/>
<name>B6IGX3_CAEBR</name>
<sequence length="185" mass="21338">MSSSDVLASLRAHTVVNATVRVEIEAPHQPELSNSIYDPQFAGSSSIFNPEKEFEGYGRWAFDDGSIGTEDRKIRHGFVGCWTSDAGRRMIPMAITQVKCERIVRESPVHMEIEEEALMHPTFEEACGMHSTKYISDDAVDRVQKIRHWKKIKKDERSQWTELWRRMVALQKKQLEDGIVNCRRC</sequence>
<dbReference type="Proteomes" id="UP000008549">
    <property type="component" value="Unassembled WGS sequence"/>
</dbReference>
<dbReference type="InParanoid" id="B6IGX3"/>
<accession>B6IGX3</accession>
<dbReference type="KEGG" id="cbr:CBG_25710"/>
<proteinExistence type="predicted"/>
<organism evidence="1 2">
    <name type="scientific">Caenorhabditis briggsae</name>
    <dbReference type="NCBI Taxonomy" id="6238"/>
    <lineage>
        <taxon>Eukaryota</taxon>
        <taxon>Metazoa</taxon>
        <taxon>Ecdysozoa</taxon>
        <taxon>Nematoda</taxon>
        <taxon>Chromadorea</taxon>
        <taxon>Rhabditida</taxon>
        <taxon>Rhabditina</taxon>
        <taxon>Rhabditomorpha</taxon>
        <taxon>Rhabditoidea</taxon>
        <taxon>Rhabditidae</taxon>
        <taxon>Peloderinae</taxon>
        <taxon>Caenorhabditis</taxon>
    </lineage>
</organism>
<evidence type="ECO:0000313" key="1">
    <source>
        <dbReference type="EMBL" id="CAR99153.1"/>
    </source>
</evidence>
<reference evidence="1 2" key="2">
    <citation type="journal article" date="2011" name="PLoS Genet.">
        <title>Caenorhabditis briggsae recombinant inbred line genotypes reveal inter-strain incompatibility and the evolution of recombination.</title>
        <authorList>
            <person name="Ross J.A."/>
            <person name="Koboldt D.C."/>
            <person name="Staisch J.E."/>
            <person name="Chamberlin H.M."/>
            <person name="Gupta B.P."/>
            <person name="Miller R.D."/>
            <person name="Baird S.E."/>
            <person name="Haag E.S."/>
        </authorList>
    </citation>
    <scope>NUCLEOTIDE SEQUENCE [LARGE SCALE GENOMIC DNA]</scope>
    <source>
        <strain evidence="1 2">AF16</strain>
    </source>
</reference>